<dbReference type="FunFam" id="3.30.750.44:FF:000001">
    <property type="entry name" value="S41 family peptidase"/>
    <property type="match status" value="1"/>
</dbReference>
<dbReference type="GO" id="GO:0006508">
    <property type="term" value="P:proteolysis"/>
    <property type="evidence" value="ECO:0007669"/>
    <property type="project" value="UniProtKB-KW"/>
</dbReference>
<dbReference type="GO" id="GO:0008236">
    <property type="term" value="F:serine-type peptidase activity"/>
    <property type="evidence" value="ECO:0007669"/>
    <property type="project" value="UniProtKB-KW"/>
</dbReference>
<dbReference type="PANTHER" id="PTHR32060:SF29">
    <property type="entry name" value="CARBOXY-TERMINAL PROCESSING PROTEASE CTPB"/>
    <property type="match status" value="1"/>
</dbReference>
<evidence type="ECO:0000256" key="4">
    <source>
        <dbReference type="ARBA" id="ARBA00022825"/>
    </source>
</evidence>
<dbReference type="FunFam" id="2.30.42.10:FF:000063">
    <property type="entry name" value="Peptidase, S41 family"/>
    <property type="match status" value="1"/>
</dbReference>
<dbReference type="PANTHER" id="PTHR32060">
    <property type="entry name" value="TAIL-SPECIFIC PROTEASE"/>
    <property type="match status" value="1"/>
</dbReference>
<dbReference type="EMBL" id="RBAH01000018">
    <property type="protein sequence ID" value="RKN78900.1"/>
    <property type="molecule type" value="Genomic_DNA"/>
</dbReference>
<dbReference type="InterPro" id="IPR036366">
    <property type="entry name" value="PGBDSf"/>
</dbReference>
<evidence type="ECO:0000313" key="7">
    <source>
        <dbReference type="EMBL" id="RKN78900.1"/>
    </source>
</evidence>
<dbReference type="Pfam" id="PF22694">
    <property type="entry name" value="CtpB_N-like"/>
    <property type="match status" value="1"/>
</dbReference>
<dbReference type="SUPFAM" id="SSF52096">
    <property type="entry name" value="ClpP/crotonase"/>
    <property type="match status" value="1"/>
</dbReference>
<evidence type="ECO:0000313" key="8">
    <source>
        <dbReference type="Proteomes" id="UP000282311"/>
    </source>
</evidence>
<feature type="domain" description="PDZ" evidence="6">
    <location>
        <begin position="119"/>
        <end position="175"/>
    </location>
</feature>
<sequence length="486" mass="52310">MFWKGRNLYILLAFILLAMFASSVLTLTIVGPLSFAEQGSGASGGKSAAGGFTSQELKKLSTTYELIQSQYLQEADRTKLVDGAIRGMLDSLNDPYTTYMDQKEAEQFNDMLSSSFQGIGAEVSLEEGKVKVVSPIKGSPAERAGIRTNDIIVSVNGEKLDGLTLTEAVMKIRGAKGSQAKLQVMRGGAEPIDIVVVRDDIPIETVHSEMLEDGIGKIEVREFVQNTAKAFKEQLKALEDQGMRGLIIDVRGDPGGMLQAVVEMLEPFVPSGKPIVQVEDRAGKREQTISKGASKPYPISVLINNGSASASEIMAGALQEAAGAKLVGEKTYGKGTVQVTYQQEMGDGSNIKMTVMKWLTPNGNWVHQKGIAPDLPVDQPAYFRASPMSKKTTLKADMLGDDVKNLQIMLEGLGLSPGRTDGYFSDKTAQAVKNFQTKSGLTADGEVDAKTAQAIEDAITKEIRDPKNDLQLKAAVDAVKKAIKLK</sequence>
<dbReference type="GO" id="GO:0004175">
    <property type="term" value="F:endopeptidase activity"/>
    <property type="evidence" value="ECO:0007669"/>
    <property type="project" value="TreeGrafter"/>
</dbReference>
<accession>A0A3B0C0N0</accession>
<dbReference type="InterPro" id="IPR004447">
    <property type="entry name" value="Peptidase_S41A"/>
</dbReference>
<keyword evidence="3 5" id="KW-0378">Hydrolase</keyword>
<dbReference type="Gene3D" id="1.10.101.10">
    <property type="entry name" value="PGBD-like superfamily/PGBD"/>
    <property type="match status" value="1"/>
</dbReference>
<protein>
    <submittedName>
        <fullName evidence="7">PDZ domain-containing protein</fullName>
    </submittedName>
</protein>
<dbReference type="GO" id="GO:0007165">
    <property type="term" value="P:signal transduction"/>
    <property type="evidence" value="ECO:0007669"/>
    <property type="project" value="TreeGrafter"/>
</dbReference>
<dbReference type="InterPro" id="IPR029045">
    <property type="entry name" value="ClpP/crotonase-like_dom_sf"/>
</dbReference>
<dbReference type="Gene3D" id="3.30.750.44">
    <property type="match status" value="1"/>
</dbReference>
<dbReference type="SMART" id="SM00245">
    <property type="entry name" value="TSPc"/>
    <property type="match status" value="1"/>
</dbReference>
<dbReference type="InterPro" id="IPR005151">
    <property type="entry name" value="Tail-specific_protease"/>
</dbReference>
<dbReference type="PROSITE" id="PS50106">
    <property type="entry name" value="PDZ"/>
    <property type="match status" value="1"/>
</dbReference>
<dbReference type="InterPro" id="IPR001478">
    <property type="entry name" value="PDZ"/>
</dbReference>
<dbReference type="InterPro" id="IPR041489">
    <property type="entry name" value="PDZ_6"/>
</dbReference>
<comment type="similarity">
    <text evidence="1 5">Belongs to the peptidase S41A family.</text>
</comment>
<evidence type="ECO:0000256" key="2">
    <source>
        <dbReference type="ARBA" id="ARBA00022670"/>
    </source>
</evidence>
<name>A0A3B0C0N0_9BACL</name>
<dbReference type="Pfam" id="PF03572">
    <property type="entry name" value="Peptidase_S41"/>
    <property type="match status" value="1"/>
</dbReference>
<dbReference type="Proteomes" id="UP000282311">
    <property type="component" value="Unassembled WGS sequence"/>
</dbReference>
<dbReference type="InterPro" id="IPR036365">
    <property type="entry name" value="PGBD-like_sf"/>
</dbReference>
<organism evidence="7 8">
    <name type="scientific">Paenibacillus ginsengarvi</name>
    <dbReference type="NCBI Taxonomy" id="400777"/>
    <lineage>
        <taxon>Bacteria</taxon>
        <taxon>Bacillati</taxon>
        <taxon>Bacillota</taxon>
        <taxon>Bacilli</taxon>
        <taxon>Bacillales</taxon>
        <taxon>Paenibacillaceae</taxon>
        <taxon>Paenibacillus</taxon>
    </lineage>
</organism>
<keyword evidence="4 5" id="KW-0720">Serine protease</keyword>
<dbReference type="AlphaFoldDB" id="A0A3B0C0N0"/>
<evidence type="ECO:0000259" key="6">
    <source>
        <dbReference type="PROSITE" id="PS50106"/>
    </source>
</evidence>
<comment type="caution">
    <text evidence="7">The sequence shown here is derived from an EMBL/GenBank/DDBJ whole genome shotgun (WGS) entry which is preliminary data.</text>
</comment>
<dbReference type="OrthoDB" id="9812068at2"/>
<dbReference type="Gene3D" id="2.30.42.10">
    <property type="match status" value="1"/>
</dbReference>
<dbReference type="GO" id="GO:0030288">
    <property type="term" value="C:outer membrane-bounded periplasmic space"/>
    <property type="evidence" value="ECO:0007669"/>
    <property type="project" value="TreeGrafter"/>
</dbReference>
<dbReference type="InterPro" id="IPR002477">
    <property type="entry name" value="Peptidoglycan-bd-like"/>
</dbReference>
<keyword evidence="8" id="KW-1185">Reference proteome</keyword>
<proteinExistence type="inferred from homology"/>
<gene>
    <name evidence="7" type="ORF">D7M11_22790</name>
</gene>
<dbReference type="NCBIfam" id="TIGR00225">
    <property type="entry name" value="prc"/>
    <property type="match status" value="1"/>
</dbReference>
<dbReference type="InterPro" id="IPR055210">
    <property type="entry name" value="CtpA/B_N"/>
</dbReference>
<dbReference type="CDD" id="cd06782">
    <property type="entry name" value="cpPDZ_CPP-like"/>
    <property type="match status" value="1"/>
</dbReference>
<dbReference type="CDD" id="cd07560">
    <property type="entry name" value="Peptidase_S41_CPP"/>
    <property type="match status" value="1"/>
</dbReference>
<dbReference type="Pfam" id="PF17820">
    <property type="entry name" value="PDZ_6"/>
    <property type="match status" value="1"/>
</dbReference>
<reference evidence="7 8" key="1">
    <citation type="journal article" date="2007" name="Int. J. Syst. Evol. Microbiol.">
        <title>Paenibacillus ginsengarvi sp. nov., isolated from soil from ginseng cultivation.</title>
        <authorList>
            <person name="Yoon M.H."/>
            <person name="Ten L.N."/>
            <person name="Im W.T."/>
        </authorList>
    </citation>
    <scope>NUCLEOTIDE SEQUENCE [LARGE SCALE GENOMIC DNA]</scope>
    <source>
        <strain evidence="7 8">KCTC 13059</strain>
    </source>
</reference>
<dbReference type="SMART" id="SM00228">
    <property type="entry name" value="PDZ"/>
    <property type="match status" value="1"/>
</dbReference>
<evidence type="ECO:0000256" key="5">
    <source>
        <dbReference type="RuleBase" id="RU004404"/>
    </source>
</evidence>
<keyword evidence="2 5" id="KW-0645">Protease</keyword>
<dbReference type="Pfam" id="PF01471">
    <property type="entry name" value="PG_binding_1"/>
    <property type="match status" value="1"/>
</dbReference>
<dbReference type="RefSeq" id="WP_120749567.1">
    <property type="nucleotide sequence ID" value="NZ_RBAH01000018.1"/>
</dbReference>
<dbReference type="InterPro" id="IPR036034">
    <property type="entry name" value="PDZ_sf"/>
</dbReference>
<evidence type="ECO:0000256" key="1">
    <source>
        <dbReference type="ARBA" id="ARBA00009179"/>
    </source>
</evidence>
<dbReference type="Gene3D" id="3.90.226.10">
    <property type="entry name" value="2-enoyl-CoA Hydratase, Chain A, domain 1"/>
    <property type="match status" value="1"/>
</dbReference>
<dbReference type="SUPFAM" id="SSF50156">
    <property type="entry name" value="PDZ domain-like"/>
    <property type="match status" value="1"/>
</dbReference>
<evidence type="ECO:0000256" key="3">
    <source>
        <dbReference type="ARBA" id="ARBA00022801"/>
    </source>
</evidence>
<dbReference type="SUPFAM" id="SSF47090">
    <property type="entry name" value="PGBD-like"/>
    <property type="match status" value="1"/>
</dbReference>